<accession>A0A0U5F059</accession>
<gene>
    <name evidence="1" type="ORF">ASN_1989</name>
</gene>
<dbReference type="EMBL" id="LN606600">
    <property type="protein sequence ID" value="CEF41304.1"/>
    <property type="molecule type" value="Genomic_DNA"/>
</dbReference>
<keyword evidence="2" id="KW-1185">Reference proteome</keyword>
<dbReference type="SUPFAM" id="SSF52467">
    <property type="entry name" value="DHS-like NAD/FAD-binding domain"/>
    <property type="match status" value="1"/>
</dbReference>
<proteinExistence type="predicted"/>
<evidence type="ECO:0000313" key="2">
    <source>
        <dbReference type="Proteomes" id="UP000056109"/>
    </source>
</evidence>
<dbReference type="KEGG" id="asz:ASN_1989"/>
<dbReference type="PATRIC" id="fig|446692.3.peg.2046"/>
<name>A0A0U5F059_9PROT</name>
<dbReference type="Pfam" id="PF13289">
    <property type="entry name" value="SIR2_2"/>
    <property type="match status" value="1"/>
</dbReference>
<reference evidence="2" key="1">
    <citation type="submission" date="2014-09" db="EMBL/GenBank/DDBJ databases">
        <authorList>
            <person name="Illeghems K.G."/>
        </authorList>
    </citation>
    <scope>NUCLEOTIDE SEQUENCE [LARGE SCALE GENOMIC DNA]</scope>
    <source>
        <strain evidence="2">108B</strain>
    </source>
</reference>
<sequence>MINWPEQLKRDLISRRVVVFLGSGVSKNSVGKDGKTRPPLWGEFLERGLAKIGPQGTAHIKRAIKNNDLLHACEWIKSRMEEEWEHFIRECFITPAYAPSEIHKLIFNLDQRIYLTPNFDQIFENYVLGETGGQVTVKRYFDPDVHNFLREDRTHIIKVHGSIDHPNELIFSNHDYAKARVSHSAFYDVLDACLLSHTFLIIGCGISDPDLNMLLENQRFNFPNSRPHYLVTSSRIAPDMVKSLRSNRNLKCLCYDPADHHADLVKSLEELADLMDQVPAQPLIN</sequence>
<dbReference type="InterPro" id="IPR029035">
    <property type="entry name" value="DHS-like_NAD/FAD-binding_dom"/>
</dbReference>
<dbReference type="RefSeq" id="WP_058987957.1">
    <property type="nucleotide sequence ID" value="NZ_LN606600.1"/>
</dbReference>
<protein>
    <submittedName>
        <fullName evidence="1">Uncharacterized protein</fullName>
    </submittedName>
</protein>
<dbReference type="Proteomes" id="UP000056109">
    <property type="component" value="Chromosome I"/>
</dbReference>
<evidence type="ECO:0000313" key="1">
    <source>
        <dbReference type="EMBL" id="CEF41304.1"/>
    </source>
</evidence>
<dbReference type="GeneID" id="34783040"/>
<dbReference type="AlphaFoldDB" id="A0A0U5F059"/>
<organism evidence="1 2">
    <name type="scientific">Acetobacter senegalensis</name>
    <dbReference type="NCBI Taxonomy" id="446692"/>
    <lineage>
        <taxon>Bacteria</taxon>
        <taxon>Pseudomonadati</taxon>
        <taxon>Pseudomonadota</taxon>
        <taxon>Alphaproteobacteria</taxon>
        <taxon>Acetobacterales</taxon>
        <taxon>Acetobacteraceae</taxon>
        <taxon>Acetobacter</taxon>
    </lineage>
</organism>